<evidence type="ECO:0000256" key="4">
    <source>
        <dbReference type="ARBA" id="ARBA00022692"/>
    </source>
</evidence>
<evidence type="ECO:0000313" key="10">
    <source>
        <dbReference type="Proteomes" id="UP000004699"/>
    </source>
</evidence>
<comment type="subcellular location">
    <subcellularLocation>
        <location evidence="1">Cell membrane</location>
        <topology evidence="1">Single-pass membrane protein</topology>
    </subcellularLocation>
    <subcellularLocation>
        <location evidence="7">Cell membrane</location>
        <topology evidence="7">Single-pass type II membrane protein</topology>
    </subcellularLocation>
</comment>
<dbReference type="OrthoDB" id="9793581at2"/>
<dbReference type="GO" id="GO:0005886">
    <property type="term" value="C:plasma membrane"/>
    <property type="evidence" value="ECO:0007669"/>
    <property type="project" value="UniProtKB-SubCell"/>
</dbReference>
<evidence type="ECO:0000256" key="7">
    <source>
        <dbReference type="RuleBase" id="RU003879"/>
    </source>
</evidence>
<dbReference type="eggNOG" id="COG0848">
    <property type="taxonomic scope" value="Bacteria"/>
</dbReference>
<dbReference type="Pfam" id="PF02472">
    <property type="entry name" value="ExbD"/>
    <property type="match status" value="1"/>
</dbReference>
<reference evidence="10" key="1">
    <citation type="journal article" date="2013" name="BMC Microbiol.">
        <title>Taxonomy and evolution of bacteriochlorophyll a-containing members of the OM60/NOR5 clade of marine gammaproteobacteria: description of Luminiphilus syltensis gen. nov., sp. nov., reclassification of Haliea rubra as Pseudohaliea rubra gen. nov., comb. nov., and emendation of Chromatocurvus halotolerans.</title>
        <authorList>
            <person name="Spring S."/>
            <person name="Riedel T."/>
            <person name="Sproer C."/>
            <person name="Yan S."/>
            <person name="Harder J."/>
            <person name="Fuchs B.M."/>
        </authorList>
    </citation>
    <scope>NUCLEOTIDE SEQUENCE [LARGE SCALE GENOMIC DNA]</scope>
    <source>
        <strain evidence="10">NOR51-B</strain>
    </source>
</reference>
<evidence type="ECO:0000256" key="6">
    <source>
        <dbReference type="ARBA" id="ARBA00023136"/>
    </source>
</evidence>
<dbReference type="Gene3D" id="3.30.420.270">
    <property type="match status" value="1"/>
</dbReference>
<keyword evidence="9" id="KW-0378">Hydrolase</keyword>
<accession>B8KYJ4</accession>
<feature type="transmembrane region" description="Helical" evidence="8">
    <location>
        <begin position="12"/>
        <end position="31"/>
    </location>
</feature>
<dbReference type="PANTHER" id="PTHR30558">
    <property type="entry name" value="EXBD MEMBRANE COMPONENT OF PMF-DRIVEN MACROMOLECULE IMPORT SYSTEM"/>
    <property type="match status" value="1"/>
</dbReference>
<sequence>MKFRRQRRDDLAINLTPLIDVVFLLLIFFMVSTSFTTQTQLSVNLPEAKGEKGVSPARLKLTIDAAGSFALNGTPIPGSPQGLRTALTTTAGDSRATPLTIAADGEAAHRYVVRALDVASQLGFQQLTIAAQTPTLASPEAQ</sequence>
<dbReference type="GO" id="GO:0016787">
    <property type="term" value="F:hydrolase activity"/>
    <property type="evidence" value="ECO:0007669"/>
    <property type="project" value="UniProtKB-KW"/>
</dbReference>
<keyword evidence="5 8" id="KW-1133">Transmembrane helix</keyword>
<keyword evidence="4 7" id="KW-0812">Transmembrane</keyword>
<dbReference type="EMBL" id="DS999411">
    <property type="protein sequence ID" value="EED36099.1"/>
    <property type="molecule type" value="Genomic_DNA"/>
</dbReference>
<proteinExistence type="inferred from homology"/>
<name>B8KYJ4_9GAMM</name>
<evidence type="ECO:0000256" key="2">
    <source>
        <dbReference type="ARBA" id="ARBA00005811"/>
    </source>
</evidence>
<dbReference type="GO" id="GO:0015031">
    <property type="term" value="P:protein transport"/>
    <property type="evidence" value="ECO:0007669"/>
    <property type="project" value="UniProtKB-KW"/>
</dbReference>
<gene>
    <name evidence="9" type="ORF">NOR51B_2047</name>
</gene>
<keyword evidence="10" id="KW-1185">Reference proteome</keyword>
<dbReference type="STRING" id="565045.NOR51B_2047"/>
<evidence type="ECO:0000256" key="5">
    <source>
        <dbReference type="ARBA" id="ARBA00022989"/>
    </source>
</evidence>
<dbReference type="Proteomes" id="UP000004699">
    <property type="component" value="Unassembled WGS sequence"/>
</dbReference>
<evidence type="ECO:0000256" key="1">
    <source>
        <dbReference type="ARBA" id="ARBA00004162"/>
    </source>
</evidence>
<comment type="similarity">
    <text evidence="2 7">Belongs to the ExbD/TolR family.</text>
</comment>
<dbReference type="RefSeq" id="WP_009020843.1">
    <property type="nucleotide sequence ID" value="NZ_DS999411.1"/>
</dbReference>
<dbReference type="PANTHER" id="PTHR30558:SF3">
    <property type="entry name" value="BIOPOLYMER TRANSPORT PROTEIN EXBD-RELATED"/>
    <property type="match status" value="1"/>
</dbReference>
<dbReference type="GO" id="GO:0022857">
    <property type="term" value="F:transmembrane transporter activity"/>
    <property type="evidence" value="ECO:0007669"/>
    <property type="project" value="InterPro"/>
</dbReference>
<keyword evidence="6 8" id="KW-0472">Membrane</keyword>
<dbReference type="InterPro" id="IPR003400">
    <property type="entry name" value="ExbD"/>
</dbReference>
<keyword evidence="7" id="KW-0653">Protein transport</keyword>
<organism evidence="9 10">
    <name type="scientific">Luminiphilus syltensis NOR5-1B</name>
    <dbReference type="NCBI Taxonomy" id="565045"/>
    <lineage>
        <taxon>Bacteria</taxon>
        <taxon>Pseudomonadati</taxon>
        <taxon>Pseudomonadota</taxon>
        <taxon>Gammaproteobacteria</taxon>
        <taxon>Cellvibrionales</taxon>
        <taxon>Halieaceae</taxon>
        <taxon>Luminiphilus</taxon>
    </lineage>
</organism>
<dbReference type="HOGENOM" id="CLU_085305_3_3_6"/>
<evidence type="ECO:0000256" key="3">
    <source>
        <dbReference type="ARBA" id="ARBA00022475"/>
    </source>
</evidence>
<evidence type="ECO:0000313" key="9">
    <source>
        <dbReference type="EMBL" id="EED36099.1"/>
    </source>
</evidence>
<evidence type="ECO:0000256" key="8">
    <source>
        <dbReference type="SAM" id="Phobius"/>
    </source>
</evidence>
<keyword evidence="7" id="KW-0813">Transport</keyword>
<dbReference type="AlphaFoldDB" id="B8KYJ4"/>
<keyword evidence="3" id="KW-1003">Cell membrane</keyword>
<protein>
    <submittedName>
        <fullName evidence="9">GTP cyclohydrolase I</fullName>
    </submittedName>
</protein>